<dbReference type="Gene3D" id="3.10.310.30">
    <property type="match status" value="1"/>
</dbReference>
<dbReference type="SUPFAM" id="SSF64182">
    <property type="entry name" value="DHH phosphoesterases"/>
    <property type="match status" value="1"/>
</dbReference>
<reference evidence="3 4" key="1">
    <citation type="submission" date="2018-07" db="EMBL/GenBank/DDBJ databases">
        <title>Genomic Encyclopedia of Type Strains, Phase III (KMG-III): the genomes of soil and plant-associated and newly described type strains.</title>
        <authorList>
            <person name="Whitman W."/>
        </authorList>
    </citation>
    <scope>NUCLEOTIDE SEQUENCE [LARGE SCALE GENOMIC DNA]</scope>
    <source>
        <strain evidence="3 4">CECT 7946</strain>
    </source>
</reference>
<evidence type="ECO:0000313" key="4">
    <source>
        <dbReference type="Proteomes" id="UP000256980"/>
    </source>
</evidence>
<dbReference type="Proteomes" id="UP000256980">
    <property type="component" value="Unassembled WGS sequence"/>
</dbReference>
<comment type="caution">
    <text evidence="3">The sequence shown here is derived from an EMBL/GenBank/DDBJ whole genome shotgun (WGS) entry which is preliminary data.</text>
</comment>
<evidence type="ECO:0000259" key="1">
    <source>
        <dbReference type="Pfam" id="PF01368"/>
    </source>
</evidence>
<protein>
    <submittedName>
        <fullName evidence="3">Phosphoesterase RecJ-like protein</fullName>
    </submittedName>
</protein>
<gene>
    <name evidence="3" type="ORF">DFQ10_108155</name>
</gene>
<feature type="domain" description="DHHA1" evidence="2">
    <location>
        <begin position="246"/>
        <end position="330"/>
    </location>
</feature>
<dbReference type="InterPro" id="IPR038763">
    <property type="entry name" value="DHH_sf"/>
</dbReference>
<feature type="domain" description="DDH" evidence="1">
    <location>
        <begin position="18"/>
        <end position="170"/>
    </location>
</feature>
<dbReference type="AlphaFoldDB" id="A0A3D9GZR0"/>
<dbReference type="Pfam" id="PF01368">
    <property type="entry name" value="DHH"/>
    <property type="match status" value="1"/>
</dbReference>
<sequence>MNKGQISEIKALLSTPKNIVIVPHRNPDGDAMGSTLGLYHYLKLYHHNATIIAPNDYPDFLKWLPGDDTVLKFEANPEESHPLIEAADLIFTLDFNAFHRAGHQMAEVLEKSEAIKIMIDHHQQPDDYAKYMYSDVKMSSTCEMVYNFIEMLGDVAKINSTIATCLYVGIMTDTGSFRFPATTSRTHEVIGQLIEKGAENSQIHNNIYDTNSYSRLQLLGRAMQNLKVIPELRTAYMTLSQAELDEFNFKKGDTEGFVNYALSLKGIIFAAIFIENKQDSIIKISLRSKGEFSVNEFSRAHFHGGGHTNAAGGRSDDDMPTTINNFISILPQYKQELSHTQNGL</sequence>
<dbReference type="EMBL" id="QRDV01000008">
    <property type="protein sequence ID" value="RED42748.1"/>
    <property type="molecule type" value="Genomic_DNA"/>
</dbReference>
<organism evidence="3 4">
    <name type="scientific">Winogradskyella eximia</name>
    <dbReference type="NCBI Taxonomy" id="262006"/>
    <lineage>
        <taxon>Bacteria</taxon>
        <taxon>Pseudomonadati</taxon>
        <taxon>Bacteroidota</taxon>
        <taxon>Flavobacteriia</taxon>
        <taxon>Flavobacteriales</taxon>
        <taxon>Flavobacteriaceae</taxon>
        <taxon>Winogradskyella</taxon>
    </lineage>
</organism>
<evidence type="ECO:0000313" key="3">
    <source>
        <dbReference type="EMBL" id="RED42748.1"/>
    </source>
</evidence>
<keyword evidence="4" id="KW-1185">Reference proteome</keyword>
<dbReference type="PANTHER" id="PTHR47618">
    <property type="entry name" value="BIFUNCTIONAL OLIGORIBONUCLEASE AND PAP PHOSPHATASE NRNA"/>
    <property type="match status" value="1"/>
</dbReference>
<dbReference type="InterPro" id="IPR001667">
    <property type="entry name" value="DDH_dom"/>
</dbReference>
<dbReference type="Pfam" id="PF02272">
    <property type="entry name" value="DHHA1"/>
    <property type="match status" value="1"/>
</dbReference>
<name>A0A3D9GZR0_9FLAO</name>
<proteinExistence type="predicted"/>
<accession>A0A3D9GZR0</accession>
<dbReference type="InterPro" id="IPR051319">
    <property type="entry name" value="Oligoribo/pAp-PDE_c-di-AMP_PDE"/>
</dbReference>
<dbReference type="Gene3D" id="3.90.1640.10">
    <property type="entry name" value="inorganic pyrophosphatase (n-terminal core)"/>
    <property type="match status" value="1"/>
</dbReference>
<dbReference type="OrthoDB" id="9803668at2"/>
<dbReference type="PANTHER" id="PTHR47618:SF1">
    <property type="entry name" value="BIFUNCTIONAL OLIGORIBONUCLEASE AND PAP PHOSPHATASE NRNA"/>
    <property type="match status" value="1"/>
</dbReference>
<dbReference type="GO" id="GO:0003676">
    <property type="term" value="F:nucleic acid binding"/>
    <property type="evidence" value="ECO:0007669"/>
    <property type="project" value="InterPro"/>
</dbReference>
<dbReference type="RefSeq" id="WP_115818387.1">
    <property type="nucleotide sequence ID" value="NZ_QRDV01000008.1"/>
</dbReference>
<evidence type="ECO:0000259" key="2">
    <source>
        <dbReference type="Pfam" id="PF02272"/>
    </source>
</evidence>
<dbReference type="InterPro" id="IPR003156">
    <property type="entry name" value="DHHA1_dom"/>
</dbReference>